<feature type="domain" description="HTH cro/C1-type" evidence="1">
    <location>
        <begin position="8"/>
        <end position="62"/>
    </location>
</feature>
<dbReference type="Proteomes" id="UP000053923">
    <property type="component" value="Unassembled WGS sequence"/>
</dbReference>
<keyword evidence="2" id="KW-0238">DNA-binding</keyword>
<evidence type="ECO:0000259" key="1">
    <source>
        <dbReference type="PROSITE" id="PS50943"/>
    </source>
</evidence>
<dbReference type="Gene3D" id="1.10.260.40">
    <property type="entry name" value="lambda repressor-like DNA-binding domains"/>
    <property type="match status" value="1"/>
</dbReference>
<dbReference type="RefSeq" id="WP_062698609.1">
    <property type="nucleotide sequence ID" value="NZ_LLZG01000015.1"/>
</dbReference>
<accession>A0A0X3VKH0</accession>
<reference evidence="3" key="1">
    <citation type="submission" date="2015-10" db="EMBL/GenBank/DDBJ databases">
        <authorList>
            <person name="Ju K.-S."/>
            <person name="Doroghazi J.R."/>
            <person name="Metcalf W.W."/>
        </authorList>
    </citation>
    <scope>NUCLEOTIDE SEQUENCE [LARGE SCALE GENOMIC DNA]</scope>
    <source>
        <strain evidence="3">NRRL 3151</strain>
    </source>
</reference>
<dbReference type="InterPro" id="IPR001387">
    <property type="entry name" value="Cro/C1-type_HTH"/>
</dbReference>
<comment type="caution">
    <text evidence="2">The sequence shown here is derived from an EMBL/GenBank/DDBJ whole genome shotgun (WGS) entry which is preliminary data.</text>
</comment>
<dbReference type="CDD" id="cd00093">
    <property type="entry name" value="HTH_XRE"/>
    <property type="match status" value="1"/>
</dbReference>
<dbReference type="InterPro" id="IPR010982">
    <property type="entry name" value="Lambda_DNA-bd_dom_sf"/>
</dbReference>
<sequence>MGDFGVELARLRARRGWTVRELARRTSVSEGQICNLESGRRNPTSAVAAACDAAFGADGMLIELAGTERRSAPADSPVEVDSLIAGYGRILEELKDIGRSSGPRFVDASLRSIARILTDTAPHAEADRRDEIWLLASRFAEYTGWMAQETGNSAEALRWTDLAVRWGANGGDEAIAAYALVRRAFIAEHRGDAATAIRLAGQAEGHPAATPLIRAHAARREAQGHASIGDYRSCHEALERSRDHAHQDNRHETRWGPRIENGNPRLIEASCLISLRRFEQAAALFAVELERHPTLPPDSNSRTRFTIRQATAMVGIDHLDQACHAIEALLPTIRNLDSATIRAELGRFVGQARTRQATPGQRNLVETAAAAAHGQRPAWAVRR</sequence>
<dbReference type="GO" id="GO:0003677">
    <property type="term" value="F:DNA binding"/>
    <property type="evidence" value="ECO:0007669"/>
    <property type="project" value="UniProtKB-KW"/>
</dbReference>
<dbReference type="Pfam" id="PF13560">
    <property type="entry name" value="HTH_31"/>
    <property type="match status" value="1"/>
</dbReference>
<organism evidence="2 3">
    <name type="scientific">Streptomyces regalis</name>
    <dbReference type="NCBI Taxonomy" id="68262"/>
    <lineage>
        <taxon>Bacteria</taxon>
        <taxon>Bacillati</taxon>
        <taxon>Actinomycetota</taxon>
        <taxon>Actinomycetes</taxon>
        <taxon>Kitasatosporales</taxon>
        <taxon>Streptomycetaceae</taxon>
        <taxon>Streptomyces</taxon>
    </lineage>
</organism>
<dbReference type="SMART" id="SM00530">
    <property type="entry name" value="HTH_XRE"/>
    <property type="match status" value="1"/>
</dbReference>
<gene>
    <name evidence="2" type="ORF">ADL12_04245</name>
</gene>
<name>A0A0X3VKH0_9ACTN</name>
<dbReference type="AlphaFoldDB" id="A0A0X3VKH0"/>
<dbReference type="SUPFAM" id="SSF47413">
    <property type="entry name" value="lambda repressor-like DNA-binding domains"/>
    <property type="match status" value="1"/>
</dbReference>
<evidence type="ECO:0000313" key="2">
    <source>
        <dbReference type="EMBL" id="KUL45124.1"/>
    </source>
</evidence>
<dbReference type="SUPFAM" id="SSF48452">
    <property type="entry name" value="TPR-like"/>
    <property type="match status" value="1"/>
</dbReference>
<proteinExistence type="predicted"/>
<dbReference type="EMBL" id="LLZG01000015">
    <property type="protein sequence ID" value="KUL45124.1"/>
    <property type="molecule type" value="Genomic_DNA"/>
</dbReference>
<dbReference type="PROSITE" id="PS50943">
    <property type="entry name" value="HTH_CROC1"/>
    <property type="match status" value="1"/>
</dbReference>
<dbReference type="OrthoDB" id="5184419at2"/>
<evidence type="ECO:0000313" key="3">
    <source>
        <dbReference type="Proteomes" id="UP000053923"/>
    </source>
</evidence>
<protein>
    <submittedName>
        <fullName evidence="2">DNA-binding protein</fullName>
    </submittedName>
</protein>
<keyword evidence="3" id="KW-1185">Reference proteome</keyword>
<dbReference type="InterPro" id="IPR011990">
    <property type="entry name" value="TPR-like_helical_dom_sf"/>
</dbReference>